<name>A0A6H2A126_9ZZZZ</name>
<proteinExistence type="predicted"/>
<dbReference type="EMBL" id="MT142061">
    <property type="protein sequence ID" value="QJA73909.1"/>
    <property type="molecule type" value="Genomic_DNA"/>
</dbReference>
<organism evidence="1">
    <name type="scientific">viral metagenome</name>
    <dbReference type="NCBI Taxonomy" id="1070528"/>
    <lineage>
        <taxon>unclassified sequences</taxon>
        <taxon>metagenomes</taxon>
        <taxon>organismal metagenomes</taxon>
    </lineage>
</organism>
<gene>
    <name evidence="2" type="ORF">MM415A02162_0013</name>
    <name evidence="3" type="ORF">MM415B02872_0013</name>
    <name evidence="1" type="ORF">TM448A03308_0012</name>
</gene>
<reference evidence="1" key="1">
    <citation type="submission" date="2020-03" db="EMBL/GenBank/DDBJ databases">
        <title>The deep terrestrial virosphere.</title>
        <authorList>
            <person name="Holmfeldt K."/>
            <person name="Nilsson E."/>
            <person name="Simone D."/>
            <person name="Lopez-Fernandez M."/>
            <person name="Wu X."/>
            <person name="de Brujin I."/>
            <person name="Lundin D."/>
            <person name="Andersson A."/>
            <person name="Bertilsson S."/>
            <person name="Dopson M."/>
        </authorList>
    </citation>
    <scope>NUCLEOTIDE SEQUENCE</scope>
    <source>
        <strain evidence="2">MM415A02162</strain>
        <strain evidence="3">MM415B02872</strain>
        <strain evidence="1">TM448A03308</strain>
    </source>
</reference>
<evidence type="ECO:0000313" key="3">
    <source>
        <dbReference type="EMBL" id="QJA87895.1"/>
    </source>
</evidence>
<protein>
    <submittedName>
        <fullName evidence="1">Uncharacterized protein</fullName>
    </submittedName>
</protein>
<evidence type="ECO:0000313" key="1">
    <source>
        <dbReference type="EMBL" id="QJA53215.1"/>
    </source>
</evidence>
<evidence type="ECO:0000313" key="2">
    <source>
        <dbReference type="EMBL" id="QJA73909.1"/>
    </source>
</evidence>
<sequence length="96" mass="11355">MKIKFHKFSGNREVYIHLYKNNKLCNSDMLSINKNNKITLDNSPSGNFIYYGEKGVNFNKVFIGVKKVEFTSEVFGRYDELSKYLELWQIVDVYLK</sequence>
<accession>A0A6H2A126</accession>
<dbReference type="EMBL" id="MT144403">
    <property type="protein sequence ID" value="QJA53215.1"/>
    <property type="molecule type" value="Genomic_DNA"/>
</dbReference>
<dbReference type="EMBL" id="MT142739">
    <property type="protein sequence ID" value="QJA87895.1"/>
    <property type="molecule type" value="Genomic_DNA"/>
</dbReference>
<dbReference type="AlphaFoldDB" id="A0A6H2A126"/>